<sequence length="126" mass="13984">MEDMMGLPRENITMIQILEKPWLFNRAGRLANDDKSEPNVSELDPADEKKYFAALQLTQDAYAALKERPPQVGTGQAGKKLRGCPASRLNCADALAEVSAALKEKYTEALDRWCTEYIDGADFICG</sequence>
<dbReference type="EMBL" id="CAUYUJ010014278">
    <property type="protein sequence ID" value="CAK0839209.1"/>
    <property type="molecule type" value="Genomic_DNA"/>
</dbReference>
<evidence type="ECO:0000313" key="2">
    <source>
        <dbReference type="Proteomes" id="UP001189429"/>
    </source>
</evidence>
<dbReference type="Proteomes" id="UP001189429">
    <property type="component" value="Unassembled WGS sequence"/>
</dbReference>
<comment type="caution">
    <text evidence="1">The sequence shown here is derived from an EMBL/GenBank/DDBJ whole genome shotgun (WGS) entry which is preliminary data.</text>
</comment>
<name>A0ABN9T3N4_9DINO</name>
<accession>A0ABN9T3N4</accession>
<organism evidence="1 2">
    <name type="scientific">Prorocentrum cordatum</name>
    <dbReference type="NCBI Taxonomy" id="2364126"/>
    <lineage>
        <taxon>Eukaryota</taxon>
        <taxon>Sar</taxon>
        <taxon>Alveolata</taxon>
        <taxon>Dinophyceae</taxon>
        <taxon>Prorocentrales</taxon>
        <taxon>Prorocentraceae</taxon>
        <taxon>Prorocentrum</taxon>
    </lineage>
</organism>
<protein>
    <submittedName>
        <fullName evidence="1">Uncharacterized protein</fullName>
    </submittedName>
</protein>
<gene>
    <name evidence="1" type="ORF">PCOR1329_LOCUS34942</name>
</gene>
<reference evidence="1" key="1">
    <citation type="submission" date="2023-10" db="EMBL/GenBank/DDBJ databases">
        <authorList>
            <person name="Chen Y."/>
            <person name="Shah S."/>
            <person name="Dougan E. K."/>
            <person name="Thang M."/>
            <person name="Chan C."/>
        </authorList>
    </citation>
    <scope>NUCLEOTIDE SEQUENCE [LARGE SCALE GENOMIC DNA]</scope>
</reference>
<keyword evidence="2" id="KW-1185">Reference proteome</keyword>
<proteinExistence type="predicted"/>
<evidence type="ECO:0000313" key="1">
    <source>
        <dbReference type="EMBL" id="CAK0839209.1"/>
    </source>
</evidence>